<reference evidence="1" key="1">
    <citation type="submission" date="2022-08" db="EMBL/GenBank/DDBJ databases">
        <title>Genome Sequence of Fusarium decemcellulare.</title>
        <authorList>
            <person name="Buettner E."/>
        </authorList>
    </citation>
    <scope>NUCLEOTIDE SEQUENCE</scope>
    <source>
        <strain evidence="1">Babe19</strain>
    </source>
</reference>
<proteinExistence type="predicted"/>
<comment type="caution">
    <text evidence="1">The sequence shown here is derived from an EMBL/GenBank/DDBJ whole genome shotgun (WGS) entry which is preliminary data.</text>
</comment>
<name>A0ACC1SS99_9HYPO</name>
<dbReference type="EMBL" id="JANRMS010000150">
    <property type="protein sequence ID" value="KAJ3545449.1"/>
    <property type="molecule type" value="Genomic_DNA"/>
</dbReference>
<dbReference type="Proteomes" id="UP001148629">
    <property type="component" value="Unassembled WGS sequence"/>
</dbReference>
<evidence type="ECO:0000313" key="2">
    <source>
        <dbReference type="Proteomes" id="UP001148629"/>
    </source>
</evidence>
<protein>
    <submittedName>
        <fullName evidence="1">Uncharacterized protein</fullName>
    </submittedName>
</protein>
<gene>
    <name evidence="1" type="ORF">NM208_g2499</name>
</gene>
<sequence length="121" mass="13461">MKTQVLDDIPHLQVVTKPFHARDIEAPPFNSTKTTQVNDREKHYHSEYPLSSAYPIANKDQMPPTERALGTQIKIVKLPYSETVKIHTAAMESVSKSVSSPLSRGKAIAAAAYDDRLLLAF</sequence>
<evidence type="ECO:0000313" key="1">
    <source>
        <dbReference type="EMBL" id="KAJ3545449.1"/>
    </source>
</evidence>
<keyword evidence="2" id="KW-1185">Reference proteome</keyword>
<organism evidence="1 2">
    <name type="scientific">Fusarium decemcellulare</name>
    <dbReference type="NCBI Taxonomy" id="57161"/>
    <lineage>
        <taxon>Eukaryota</taxon>
        <taxon>Fungi</taxon>
        <taxon>Dikarya</taxon>
        <taxon>Ascomycota</taxon>
        <taxon>Pezizomycotina</taxon>
        <taxon>Sordariomycetes</taxon>
        <taxon>Hypocreomycetidae</taxon>
        <taxon>Hypocreales</taxon>
        <taxon>Nectriaceae</taxon>
        <taxon>Fusarium</taxon>
        <taxon>Fusarium decemcellulare species complex</taxon>
    </lineage>
</organism>
<accession>A0ACC1SS99</accession>